<dbReference type="Proteomes" id="UP000507470">
    <property type="component" value="Unassembled WGS sequence"/>
</dbReference>
<dbReference type="Gene3D" id="3.40.50.1110">
    <property type="entry name" value="SGNH hydrolase"/>
    <property type="match status" value="1"/>
</dbReference>
<dbReference type="EMBL" id="CACVKT020000192">
    <property type="protein sequence ID" value="CAC5356851.1"/>
    <property type="molecule type" value="Genomic_DNA"/>
</dbReference>
<organism evidence="3 4">
    <name type="scientific">Mytilus coruscus</name>
    <name type="common">Sea mussel</name>
    <dbReference type="NCBI Taxonomy" id="42192"/>
    <lineage>
        <taxon>Eukaryota</taxon>
        <taxon>Metazoa</taxon>
        <taxon>Spiralia</taxon>
        <taxon>Lophotrochozoa</taxon>
        <taxon>Mollusca</taxon>
        <taxon>Bivalvia</taxon>
        <taxon>Autobranchia</taxon>
        <taxon>Pteriomorphia</taxon>
        <taxon>Mytilida</taxon>
        <taxon>Mytiloidea</taxon>
        <taxon>Mytilidae</taxon>
        <taxon>Mytilinae</taxon>
        <taxon>Mytilus</taxon>
    </lineage>
</organism>
<dbReference type="OrthoDB" id="5982747at2759"/>
<dbReference type="InterPro" id="IPR036514">
    <property type="entry name" value="SGNH_hydro_sf"/>
</dbReference>
<feature type="compositionally biased region" description="Basic and acidic residues" evidence="2">
    <location>
        <begin position="8"/>
        <end position="35"/>
    </location>
</feature>
<feature type="region of interest" description="Disordered" evidence="2">
    <location>
        <begin position="1"/>
        <end position="40"/>
    </location>
</feature>
<dbReference type="AlphaFoldDB" id="A0A6J7ZWN7"/>
<evidence type="ECO:0000256" key="1">
    <source>
        <dbReference type="SAM" id="Coils"/>
    </source>
</evidence>
<evidence type="ECO:0000313" key="4">
    <source>
        <dbReference type="Proteomes" id="UP000507470"/>
    </source>
</evidence>
<proteinExistence type="predicted"/>
<accession>A0A6J7ZWN7</accession>
<name>A0A6J7ZWN7_MYTCO</name>
<sequence length="401" mass="45732">MQSTIDTNTDHQGSHGEHSETSMKQSYTKDQHVNTDENGNYADNIKKASIWAYRNYCEKAIENIPQSIKQLKLTAVETIQPADVTALKKKVQLLDDEIQSLKSQLQTEKGNNVLLQEQFNSTIKHEQSMLEDTRNQIKLMVSSNNNEIDFKSKRLEEKNEEITQLTSSLNIVKKKLDEAQDEILQLKSNISASLDETTPRSIQKEGTSNIQGIHVEKLTRAADIKKVIQYTLDDTSEFLSTFTDTPDMLVLHSLTNDLKTKQPTQCIDRLFDIVSEASSKWPLLKCVISFTTPRRDSITNFTNAQIINALLKQKFSGVDNIYFADHTNMLVNGNLMTICSEDKIHLNDKEYQYLQATSKEQYILGCTFLYHLQGPEVNPDRDQTVDEDEEVGVIMNDFHCL</sequence>
<evidence type="ECO:0000256" key="2">
    <source>
        <dbReference type="SAM" id="MobiDB-lite"/>
    </source>
</evidence>
<reference evidence="3 4" key="1">
    <citation type="submission" date="2020-06" db="EMBL/GenBank/DDBJ databases">
        <authorList>
            <person name="Li R."/>
            <person name="Bekaert M."/>
        </authorList>
    </citation>
    <scope>NUCLEOTIDE SEQUENCE [LARGE SCALE GENOMIC DNA]</scope>
    <source>
        <strain evidence="4">wild</strain>
    </source>
</reference>
<feature type="coiled-coil region" evidence="1">
    <location>
        <begin position="84"/>
        <end position="196"/>
    </location>
</feature>
<keyword evidence="4" id="KW-1185">Reference proteome</keyword>
<gene>
    <name evidence="3" type="ORF">MCOR_811</name>
</gene>
<keyword evidence="1" id="KW-0175">Coiled coil</keyword>
<protein>
    <submittedName>
        <fullName evidence="3">Uncharacterized protein</fullName>
    </submittedName>
</protein>
<dbReference type="SUPFAM" id="SSF52266">
    <property type="entry name" value="SGNH hydrolase"/>
    <property type="match status" value="1"/>
</dbReference>
<evidence type="ECO:0000313" key="3">
    <source>
        <dbReference type="EMBL" id="CAC5356851.1"/>
    </source>
</evidence>